<name>A0ABY5AT23_9CYAN</name>
<feature type="region of interest" description="Disordered" evidence="1">
    <location>
        <begin position="27"/>
        <end position="57"/>
    </location>
</feature>
<feature type="chain" id="PRO_5047193977" description="Secreted protein" evidence="2">
    <location>
        <begin position="32"/>
        <end position="149"/>
    </location>
</feature>
<gene>
    <name evidence="3" type="ORF">NEA10_06565</name>
</gene>
<accession>A0ABY5AT23</accession>
<feature type="signal peptide" evidence="2">
    <location>
        <begin position="1"/>
        <end position="31"/>
    </location>
</feature>
<evidence type="ECO:0000313" key="3">
    <source>
        <dbReference type="EMBL" id="USR92382.1"/>
    </source>
</evidence>
<sequence length="149" mass="15781">MNLQLGRVNLGCSLVLMTLMGLIGGSSPLSAQEPQPSSSSEEVEDPGRGSAGGSRGMLVCVRPGEARDMTVPPMLNPGLTVEAFDGFGVSSFGPETLARRSENLPAAFPTEVGQMEAWTFELASDPDLQLTRTLVCMTWLQPSPLPESE</sequence>
<keyword evidence="2" id="KW-0732">Signal</keyword>
<proteinExistence type="predicted"/>
<dbReference type="Proteomes" id="UP001056708">
    <property type="component" value="Chromosome"/>
</dbReference>
<evidence type="ECO:0000256" key="1">
    <source>
        <dbReference type="SAM" id="MobiDB-lite"/>
    </source>
</evidence>
<evidence type="ECO:0008006" key="5">
    <source>
        <dbReference type="Google" id="ProtNLM"/>
    </source>
</evidence>
<dbReference type="EMBL" id="CP098611">
    <property type="protein sequence ID" value="USR92382.1"/>
    <property type="molecule type" value="Genomic_DNA"/>
</dbReference>
<protein>
    <recommendedName>
        <fullName evidence="5">Secreted protein</fullName>
    </recommendedName>
</protein>
<feature type="compositionally biased region" description="Low complexity" evidence="1">
    <location>
        <begin position="27"/>
        <end position="40"/>
    </location>
</feature>
<reference evidence="3" key="1">
    <citation type="submission" date="2022-06" db="EMBL/GenBank/DDBJ databases">
        <title>Genome sequence of Phormidium yuhuli AB48 isolated from an industrial photobioreactor environment.</title>
        <authorList>
            <person name="Qiu Y."/>
            <person name="Noonan A.J.C."/>
            <person name="Dofher K."/>
            <person name="Koch M."/>
            <person name="Kieft B."/>
            <person name="Lin X."/>
            <person name="Ziels R.M."/>
            <person name="Hallam S.J."/>
        </authorList>
    </citation>
    <scope>NUCLEOTIDE SEQUENCE</scope>
    <source>
        <strain evidence="3">AB48</strain>
    </source>
</reference>
<organism evidence="3 4">
    <name type="scientific">Phormidium yuhuli AB48</name>
    <dbReference type="NCBI Taxonomy" id="2940671"/>
    <lineage>
        <taxon>Bacteria</taxon>
        <taxon>Bacillati</taxon>
        <taxon>Cyanobacteriota</taxon>
        <taxon>Cyanophyceae</taxon>
        <taxon>Oscillatoriophycideae</taxon>
        <taxon>Oscillatoriales</taxon>
        <taxon>Oscillatoriaceae</taxon>
        <taxon>Phormidium</taxon>
        <taxon>Phormidium yuhuli</taxon>
    </lineage>
</organism>
<dbReference type="RefSeq" id="WP_252664539.1">
    <property type="nucleotide sequence ID" value="NZ_CP098611.1"/>
</dbReference>
<evidence type="ECO:0000256" key="2">
    <source>
        <dbReference type="SAM" id="SignalP"/>
    </source>
</evidence>
<evidence type="ECO:0000313" key="4">
    <source>
        <dbReference type="Proteomes" id="UP001056708"/>
    </source>
</evidence>
<keyword evidence="4" id="KW-1185">Reference proteome</keyword>